<comment type="subcellular location">
    <subcellularLocation>
        <location evidence="1">Nucleus</location>
    </subcellularLocation>
</comment>
<dbReference type="EMBL" id="KN817554">
    <property type="protein sequence ID" value="KJA21873.1"/>
    <property type="molecule type" value="Genomic_DNA"/>
</dbReference>
<gene>
    <name evidence="7" type="ORF">HYPSUDRAFT_139870</name>
</gene>
<sequence length="286" mass="33261">PQRRQLWARTVIFVHPKVNANGRPHVPTVPDLDVRTRWGSTYDMLQCAIMYESSIKHFVAANYRVLGDFDLSDSDWKDIKLVAGWLQMFRIATTQMSATNIPMISTSHAIFRGLQDQLKHILQSLPANISPSIHSGILSAHWKLSDYFTKFDESPYYTWAASMLLSFVSYLDTLTYDFTARFQRLARQQSLNELEEYLRLPPQEFHSCDPMRWWNSQRQRFPMLYKMARDILAIPGSAVAVERLFSGGRDTIALRRASLQPETIRILMILKQHIRVRESQKLLDRA</sequence>
<dbReference type="GO" id="GO:0005634">
    <property type="term" value="C:nucleus"/>
    <property type="evidence" value="ECO:0007669"/>
    <property type="project" value="UniProtKB-SubCell"/>
</dbReference>
<keyword evidence="8" id="KW-1185">Reference proteome</keyword>
<dbReference type="GO" id="GO:0008270">
    <property type="term" value="F:zinc ion binding"/>
    <property type="evidence" value="ECO:0007669"/>
    <property type="project" value="UniProtKB-KW"/>
</dbReference>
<organism evidence="7 8">
    <name type="scientific">Hypholoma sublateritium (strain FD-334 SS-4)</name>
    <dbReference type="NCBI Taxonomy" id="945553"/>
    <lineage>
        <taxon>Eukaryota</taxon>
        <taxon>Fungi</taxon>
        <taxon>Dikarya</taxon>
        <taxon>Basidiomycota</taxon>
        <taxon>Agaricomycotina</taxon>
        <taxon>Agaricomycetes</taxon>
        <taxon>Agaricomycetidae</taxon>
        <taxon>Agaricales</taxon>
        <taxon>Agaricineae</taxon>
        <taxon>Strophariaceae</taxon>
        <taxon>Hypholoma</taxon>
    </lineage>
</organism>
<evidence type="ECO:0000259" key="6">
    <source>
        <dbReference type="Pfam" id="PF05699"/>
    </source>
</evidence>
<accession>A0A0D2ME74</accession>
<evidence type="ECO:0000256" key="4">
    <source>
        <dbReference type="ARBA" id="ARBA00022833"/>
    </source>
</evidence>
<dbReference type="Pfam" id="PF05699">
    <property type="entry name" value="Dimer_Tnp_hAT"/>
    <property type="match status" value="1"/>
</dbReference>
<evidence type="ECO:0000313" key="8">
    <source>
        <dbReference type="Proteomes" id="UP000054270"/>
    </source>
</evidence>
<dbReference type="GO" id="GO:0046983">
    <property type="term" value="F:protein dimerization activity"/>
    <property type="evidence" value="ECO:0007669"/>
    <property type="project" value="InterPro"/>
</dbReference>
<dbReference type="SUPFAM" id="SSF53098">
    <property type="entry name" value="Ribonuclease H-like"/>
    <property type="match status" value="1"/>
</dbReference>
<dbReference type="InterPro" id="IPR012337">
    <property type="entry name" value="RNaseH-like_sf"/>
</dbReference>
<dbReference type="AlphaFoldDB" id="A0A0D2ME74"/>
<dbReference type="OMA" id="PRIMCEC"/>
<feature type="non-terminal residue" evidence="7">
    <location>
        <position position="1"/>
    </location>
</feature>
<protein>
    <recommendedName>
        <fullName evidence="6">HAT C-terminal dimerisation domain-containing protein</fullName>
    </recommendedName>
</protein>
<keyword evidence="4" id="KW-0862">Zinc</keyword>
<feature type="domain" description="HAT C-terminal dimerisation" evidence="6">
    <location>
        <begin position="193"/>
        <end position="273"/>
    </location>
</feature>
<evidence type="ECO:0000256" key="1">
    <source>
        <dbReference type="ARBA" id="ARBA00004123"/>
    </source>
</evidence>
<dbReference type="InterPro" id="IPR008906">
    <property type="entry name" value="HATC_C_dom"/>
</dbReference>
<evidence type="ECO:0000256" key="3">
    <source>
        <dbReference type="ARBA" id="ARBA00022771"/>
    </source>
</evidence>
<evidence type="ECO:0000313" key="7">
    <source>
        <dbReference type="EMBL" id="KJA21873.1"/>
    </source>
</evidence>
<evidence type="ECO:0000256" key="2">
    <source>
        <dbReference type="ARBA" id="ARBA00022723"/>
    </source>
</evidence>
<keyword evidence="3" id="KW-0863">Zinc-finger</keyword>
<dbReference type="OrthoDB" id="1607513at2759"/>
<name>A0A0D2ME74_HYPSF</name>
<proteinExistence type="predicted"/>
<reference evidence="8" key="1">
    <citation type="submission" date="2014-04" db="EMBL/GenBank/DDBJ databases">
        <title>Evolutionary Origins and Diversification of the Mycorrhizal Mutualists.</title>
        <authorList>
            <consortium name="DOE Joint Genome Institute"/>
            <consortium name="Mycorrhizal Genomics Consortium"/>
            <person name="Kohler A."/>
            <person name="Kuo A."/>
            <person name="Nagy L.G."/>
            <person name="Floudas D."/>
            <person name="Copeland A."/>
            <person name="Barry K.W."/>
            <person name="Cichocki N."/>
            <person name="Veneault-Fourrey C."/>
            <person name="LaButti K."/>
            <person name="Lindquist E.A."/>
            <person name="Lipzen A."/>
            <person name="Lundell T."/>
            <person name="Morin E."/>
            <person name="Murat C."/>
            <person name="Riley R."/>
            <person name="Ohm R."/>
            <person name="Sun H."/>
            <person name="Tunlid A."/>
            <person name="Henrissat B."/>
            <person name="Grigoriev I.V."/>
            <person name="Hibbett D.S."/>
            <person name="Martin F."/>
        </authorList>
    </citation>
    <scope>NUCLEOTIDE SEQUENCE [LARGE SCALE GENOMIC DNA]</scope>
    <source>
        <strain evidence="8">FD-334 SS-4</strain>
    </source>
</reference>
<evidence type="ECO:0000256" key="5">
    <source>
        <dbReference type="ARBA" id="ARBA00023242"/>
    </source>
</evidence>
<dbReference type="InterPro" id="IPR052035">
    <property type="entry name" value="ZnF_BED_domain_contain"/>
</dbReference>
<dbReference type="PANTHER" id="PTHR46481:SF10">
    <property type="entry name" value="ZINC FINGER BED DOMAIN-CONTAINING PROTEIN 39"/>
    <property type="match status" value="1"/>
</dbReference>
<dbReference type="PANTHER" id="PTHR46481">
    <property type="entry name" value="ZINC FINGER BED DOMAIN-CONTAINING PROTEIN 4"/>
    <property type="match status" value="1"/>
</dbReference>
<dbReference type="Proteomes" id="UP000054270">
    <property type="component" value="Unassembled WGS sequence"/>
</dbReference>
<keyword evidence="5" id="KW-0539">Nucleus</keyword>
<keyword evidence="2" id="KW-0479">Metal-binding</keyword>